<feature type="transmembrane region" description="Helical" evidence="1">
    <location>
        <begin position="154"/>
        <end position="177"/>
    </location>
</feature>
<keyword evidence="1" id="KW-0812">Transmembrane</keyword>
<proteinExistence type="predicted"/>
<evidence type="ECO:0000256" key="1">
    <source>
        <dbReference type="SAM" id="Phobius"/>
    </source>
</evidence>
<dbReference type="Proteomes" id="UP000255443">
    <property type="component" value="Unassembled WGS sequence"/>
</dbReference>
<accession>A0A379SK77</accession>
<keyword evidence="1" id="KW-1133">Transmembrane helix</keyword>
<evidence type="ECO:0000313" key="2">
    <source>
        <dbReference type="EMBL" id="SUG30022.1"/>
    </source>
</evidence>
<organism evidence="2 3">
    <name type="scientific">Salmonella enterica subsp. arizonae</name>
    <dbReference type="NCBI Taxonomy" id="59203"/>
    <lineage>
        <taxon>Bacteria</taxon>
        <taxon>Pseudomonadati</taxon>
        <taxon>Pseudomonadota</taxon>
        <taxon>Gammaproteobacteria</taxon>
        <taxon>Enterobacterales</taxon>
        <taxon>Enterobacteriaceae</taxon>
        <taxon>Salmonella</taxon>
    </lineage>
</organism>
<sequence length="418" mass="48578">MKLSIMQLLNCYLLATRNEIAIDESLSKGISKKIPPLPRTSKWAGEKWSSLSLTFIYIILMILFIFGGFVIYVVFFLSKFYLCKVRSLTSKSIIFSNENNRIYYFAFTELGTKQVCHFFKEKSNYELPYNKLTIVKLPWLNFVPINNNYDVIDLCGFISFFDVIKAFLLSIASFVSFFKPSCIKWILHLYTAPSWFLVALAMNNVKGSFASSEHYDRWAVLTDILCRMKRKQYILIQHGSLMGLKTKNFESFNLPYKLRAVSEIAVFNEVEFYLFSDYILSKIKNDGLIIHYFQQPFFVSSIEKKELSVLIVGHSLCEREQLKIGELLATLSDEIVVYYKEHPKARASEKVKMASWNFITDDNYFPDVDLVISYPSTLALQYQDLNKIVLLHELDNINQDEINEIIKTVIKSRSIHGK</sequence>
<evidence type="ECO:0000313" key="3">
    <source>
        <dbReference type="Proteomes" id="UP000255443"/>
    </source>
</evidence>
<gene>
    <name evidence="2" type="ORF">NCTC7303_02225</name>
</gene>
<name>A0A379SK77_SALER</name>
<protein>
    <submittedName>
        <fullName evidence="2">Uncharacterized protein</fullName>
    </submittedName>
</protein>
<keyword evidence="1" id="KW-0472">Membrane</keyword>
<feature type="transmembrane region" description="Helical" evidence="1">
    <location>
        <begin position="55"/>
        <end position="77"/>
    </location>
</feature>
<dbReference type="EMBL" id="UGXC01000002">
    <property type="protein sequence ID" value="SUG30022.1"/>
    <property type="molecule type" value="Genomic_DNA"/>
</dbReference>
<dbReference type="AlphaFoldDB" id="A0A379SK77"/>
<reference evidence="2 3" key="1">
    <citation type="submission" date="2018-06" db="EMBL/GenBank/DDBJ databases">
        <authorList>
            <consortium name="Pathogen Informatics"/>
            <person name="Doyle S."/>
        </authorList>
    </citation>
    <scope>NUCLEOTIDE SEQUENCE [LARGE SCALE GENOMIC DNA]</scope>
    <source>
        <strain evidence="2 3">NCTC7303</strain>
    </source>
</reference>